<dbReference type="SUPFAM" id="SSF53649">
    <property type="entry name" value="Alkaline phosphatase-like"/>
    <property type="match status" value="1"/>
</dbReference>
<accession>A0A6F9D6A7</accession>
<keyword evidence="3" id="KW-0479">Metal-binding</keyword>
<dbReference type="AlphaFoldDB" id="A0A6F9D6A7"/>
<protein>
    <submittedName>
        <fullName evidence="9">Arylsulfatase B-like</fullName>
    </submittedName>
</protein>
<comment type="similarity">
    <text evidence="2">Belongs to the sulfatase family.</text>
</comment>
<dbReference type="PANTHER" id="PTHR10342:SF274">
    <property type="entry name" value="ARYLSULFATASE B"/>
    <property type="match status" value="1"/>
</dbReference>
<dbReference type="InterPro" id="IPR047115">
    <property type="entry name" value="ARSB"/>
</dbReference>
<evidence type="ECO:0000259" key="8">
    <source>
        <dbReference type="Pfam" id="PF00884"/>
    </source>
</evidence>
<dbReference type="EMBL" id="LR783075">
    <property type="protein sequence ID" value="CAB3223215.1"/>
    <property type="molecule type" value="mRNA"/>
</dbReference>
<feature type="signal peptide" evidence="7">
    <location>
        <begin position="1"/>
        <end position="18"/>
    </location>
</feature>
<comment type="cofactor">
    <cofactor evidence="1">
        <name>Ca(2+)</name>
        <dbReference type="ChEBI" id="CHEBI:29108"/>
    </cofactor>
</comment>
<dbReference type="PANTHER" id="PTHR10342">
    <property type="entry name" value="ARYLSULFATASE"/>
    <property type="match status" value="1"/>
</dbReference>
<dbReference type="FunFam" id="3.40.720.10:FF:000007">
    <property type="entry name" value="Arylsulfatase family, member J"/>
    <property type="match status" value="1"/>
</dbReference>
<evidence type="ECO:0000256" key="3">
    <source>
        <dbReference type="ARBA" id="ARBA00022723"/>
    </source>
</evidence>
<dbReference type="Pfam" id="PF00884">
    <property type="entry name" value="Sulfatase"/>
    <property type="match status" value="1"/>
</dbReference>
<proteinExistence type="evidence at transcript level"/>
<evidence type="ECO:0000313" key="9">
    <source>
        <dbReference type="EMBL" id="CAB3223215.1"/>
    </source>
</evidence>
<dbReference type="Gene3D" id="3.40.720.10">
    <property type="entry name" value="Alkaline Phosphatase, subunit A"/>
    <property type="match status" value="1"/>
</dbReference>
<keyword evidence="4" id="KW-0378">Hydrolase</keyword>
<dbReference type="InterPro" id="IPR024607">
    <property type="entry name" value="Sulfatase_CS"/>
</dbReference>
<keyword evidence="5" id="KW-0106">Calcium</keyword>
<dbReference type="InterPro" id="IPR017850">
    <property type="entry name" value="Alkaline_phosphatase_core_sf"/>
</dbReference>
<dbReference type="PROSITE" id="PS00149">
    <property type="entry name" value="SULFATASE_2"/>
    <property type="match status" value="1"/>
</dbReference>
<dbReference type="CDD" id="cd16029">
    <property type="entry name" value="4-S"/>
    <property type="match status" value="1"/>
</dbReference>
<dbReference type="Gene3D" id="3.30.1120.10">
    <property type="match status" value="1"/>
</dbReference>
<feature type="domain" description="Sulfatase N-terminal" evidence="8">
    <location>
        <begin position="24"/>
        <end position="343"/>
    </location>
</feature>
<dbReference type="GO" id="GO:0008484">
    <property type="term" value="F:sulfuric ester hydrolase activity"/>
    <property type="evidence" value="ECO:0007669"/>
    <property type="project" value="InterPro"/>
</dbReference>
<evidence type="ECO:0000256" key="2">
    <source>
        <dbReference type="ARBA" id="ARBA00008779"/>
    </source>
</evidence>
<keyword evidence="6" id="KW-0325">Glycoprotein</keyword>
<dbReference type="GO" id="GO:0046872">
    <property type="term" value="F:metal ion binding"/>
    <property type="evidence" value="ECO:0007669"/>
    <property type="project" value="UniProtKB-KW"/>
</dbReference>
<name>A0A6F9D6A7_9ASCI</name>
<evidence type="ECO:0000256" key="1">
    <source>
        <dbReference type="ARBA" id="ARBA00001913"/>
    </source>
</evidence>
<feature type="chain" id="PRO_5026067675" evidence="7">
    <location>
        <begin position="19"/>
        <end position="527"/>
    </location>
</feature>
<sequence>MWVNRLNLMSILLQLACANSLQQPHILLMIADDLGYHDVGYHGADIFTPNIDKLANDGVILENYYVQPICTPSRSQLMTGRYQIHFGLQHSVLFAPQPHCLPLDETLLPAKLREAGYSTHIVGKWHLGFCKYECLPTSRGFDSFYGYLCGKQDYYTKEVSGFLAGWEYSEKFKGYDFHDNLKPAWEGNGTYSTYLYQQRALKVIQDHDKNKPLFLYLPFQSVHFPLQAPQKYIDMYPNIKDHNRKIYSAMVTAMDDVVGAVVNELQKQNMWNNTVTVFSTDNGGQTLQGGNNWPLRGRKASLWEGGVRGVGLVHGAGIVDKGRTSTELMHVSDWFPTLLHVANATTSGTKPLDSHNVWDAISSKNGHSPRTELLHNIDPIFKRPYGPTPPMTPYPNKYGVNTLWGHTALRWLNWKLYTGDPGYESIDPPPTMYRNQTVDTTCLVSGGYHPDCKEPIKAPEPVPSVRLYDITADPSENVDVAKYFPMIVDQMLEKIAAYNKTAVPVSWPGGDKNCDPALQDDVWGPWM</sequence>
<evidence type="ECO:0000256" key="4">
    <source>
        <dbReference type="ARBA" id="ARBA00022801"/>
    </source>
</evidence>
<dbReference type="InterPro" id="IPR000917">
    <property type="entry name" value="Sulfatase_N"/>
</dbReference>
<reference evidence="9" key="1">
    <citation type="submission" date="2020-04" db="EMBL/GenBank/DDBJ databases">
        <authorList>
            <person name="Neveu A P."/>
        </authorList>
    </citation>
    <scope>NUCLEOTIDE SEQUENCE</scope>
    <source>
        <tissue evidence="9">Whole embryo</tissue>
    </source>
</reference>
<dbReference type="PROSITE" id="PS00523">
    <property type="entry name" value="SULFATASE_1"/>
    <property type="match status" value="1"/>
</dbReference>
<keyword evidence="7" id="KW-0732">Signal</keyword>
<evidence type="ECO:0000256" key="7">
    <source>
        <dbReference type="SAM" id="SignalP"/>
    </source>
</evidence>
<evidence type="ECO:0000256" key="5">
    <source>
        <dbReference type="ARBA" id="ARBA00022837"/>
    </source>
</evidence>
<gene>
    <name evidence="9" type="primary">Arsb-001</name>
</gene>
<evidence type="ECO:0000256" key="6">
    <source>
        <dbReference type="ARBA" id="ARBA00023180"/>
    </source>
</evidence>
<organism evidence="9">
    <name type="scientific">Phallusia mammillata</name>
    <dbReference type="NCBI Taxonomy" id="59560"/>
    <lineage>
        <taxon>Eukaryota</taxon>
        <taxon>Metazoa</taxon>
        <taxon>Chordata</taxon>
        <taxon>Tunicata</taxon>
        <taxon>Ascidiacea</taxon>
        <taxon>Phlebobranchia</taxon>
        <taxon>Ascidiidae</taxon>
        <taxon>Phallusia</taxon>
    </lineage>
</organism>